<dbReference type="InterPro" id="IPR013784">
    <property type="entry name" value="Carb-bd-like_fold"/>
</dbReference>
<protein>
    <recommendedName>
        <fullName evidence="1">EF-hand domain-containing protein</fullName>
    </recommendedName>
</protein>
<dbReference type="AlphaFoldDB" id="A0A1F5YF12"/>
<dbReference type="SUPFAM" id="SSF49452">
    <property type="entry name" value="Starch-binding domain-like"/>
    <property type="match status" value="1"/>
</dbReference>
<dbReference type="Gene3D" id="1.10.1330.10">
    <property type="entry name" value="Dockerin domain"/>
    <property type="match status" value="1"/>
</dbReference>
<evidence type="ECO:0000313" key="3">
    <source>
        <dbReference type="Proteomes" id="UP000176992"/>
    </source>
</evidence>
<accession>A0A1F5YF12</accession>
<dbReference type="GO" id="GO:0030246">
    <property type="term" value="F:carbohydrate binding"/>
    <property type="evidence" value="ECO:0007669"/>
    <property type="project" value="InterPro"/>
</dbReference>
<dbReference type="InterPro" id="IPR002048">
    <property type="entry name" value="EF_hand_dom"/>
</dbReference>
<dbReference type="Proteomes" id="UP000176992">
    <property type="component" value="Unassembled WGS sequence"/>
</dbReference>
<dbReference type="InterPro" id="IPR040528">
    <property type="entry name" value="Lectin-like"/>
</dbReference>
<dbReference type="GO" id="GO:0000272">
    <property type="term" value="P:polysaccharide catabolic process"/>
    <property type="evidence" value="ECO:0007669"/>
    <property type="project" value="InterPro"/>
</dbReference>
<dbReference type="InterPro" id="IPR036439">
    <property type="entry name" value="Dockerin_dom_sf"/>
</dbReference>
<feature type="domain" description="EF-hand" evidence="1">
    <location>
        <begin position="770"/>
        <end position="805"/>
    </location>
</feature>
<proteinExistence type="predicted"/>
<evidence type="ECO:0000313" key="2">
    <source>
        <dbReference type="EMBL" id="OGF98556.1"/>
    </source>
</evidence>
<sequence length="834" mass="89079">MFSLKQPVRERLTVYYDEDGPRQSGGFGFGNNLAHGAVLFTAPVAGSLEAVSTFFLYDSLDYTIELYSGADSGKMRCPVTRQGGSLQERGWRTLPLETPVYLEAGDTIVAVIGYTSKGYDDESPVPYDATGRPEGRSYVSFAGLGRFEPFDHDISIRAVIRPGNQAQTGGINLGPGLETAAGALDFGRTFTGEVYTLPLPLYNPGYRELALKALETAGSGFTILPVQPWIGCGETLEALLRFDPLVPGPAAGQLIVRPLAVDPPALSAQLNAEVEGWSVRYDSSEVPAAYDVFTESAHGAVEFRLPEGGLLTGVRTYLPRDSMRLELTVWAEKIGGGGHCRIAGSESDTLIEKAGWHQIFLPRPVRIDSTDSFIADILYATPGRTYSLLVPVDTLRESAFPSYYNLRTDDSWLQSRHPVAIHALFFYPDSYSGPVVHKKASAALRRTSLEFDSLELGMAAAGGFWLINSGSSALKAGITVKTDDDSVLFTPGRDSLTVGCEDSVYLELGCLALSPGIHTGVLEIRTSDSDRPLLRMGLSAEAGRFVLARDEQGHTATAGFNDSLAYGAVVFGAPWSGTLERVRLYLNKPNQRAALAVFRSVGEGPVWTDSAAGLPDTIIPSSGWHDLALPKALAFAAGDSFAVLVRLVSADFYPLAIDHRGVPSGASWAAHAAQGPWEKLSYDLNLRAVLETARAGRFPVAGRTLGSAGQPLGGARLSLVSGERNYRAESDSSGNFSFGAVAEGTYSLSAELEGYRFAGAIVAVQGGAVSSLALTGRRFSAGDLDGSGRVDIFDLIAMLQVLAGRTALNGTEDLDGSGRLDIFDLLELLRILSE</sequence>
<comment type="caution">
    <text evidence="2">The sequence shown here is derived from an EMBL/GenBank/DDBJ whole genome shotgun (WGS) entry which is preliminary data.</text>
</comment>
<name>A0A1F5YF12_9BACT</name>
<dbReference type="Pfam" id="PF18560">
    <property type="entry name" value="Lectin_like"/>
    <property type="match status" value="2"/>
</dbReference>
<dbReference type="Pfam" id="PF13620">
    <property type="entry name" value="CarboxypepD_reg"/>
    <property type="match status" value="1"/>
</dbReference>
<gene>
    <name evidence="2" type="ORF">A2Z86_09770</name>
</gene>
<dbReference type="SUPFAM" id="SSF63446">
    <property type="entry name" value="Type I dockerin domain"/>
    <property type="match status" value="1"/>
</dbReference>
<dbReference type="CDD" id="cd14256">
    <property type="entry name" value="Dockerin_I"/>
    <property type="match status" value="1"/>
</dbReference>
<dbReference type="Gene3D" id="2.60.40.1120">
    <property type="entry name" value="Carboxypeptidase-like, regulatory domain"/>
    <property type="match status" value="1"/>
</dbReference>
<dbReference type="PROSITE" id="PS00018">
    <property type="entry name" value="EF_HAND_1"/>
    <property type="match status" value="2"/>
</dbReference>
<evidence type="ECO:0000259" key="1">
    <source>
        <dbReference type="PROSITE" id="PS50222"/>
    </source>
</evidence>
<dbReference type="InterPro" id="IPR018247">
    <property type="entry name" value="EF_Hand_1_Ca_BS"/>
</dbReference>
<dbReference type="PROSITE" id="PS50222">
    <property type="entry name" value="EF_HAND_2"/>
    <property type="match status" value="1"/>
</dbReference>
<dbReference type="EMBL" id="MFIV01000086">
    <property type="protein sequence ID" value="OGF98556.1"/>
    <property type="molecule type" value="Genomic_DNA"/>
</dbReference>
<dbReference type="GO" id="GO:0005509">
    <property type="term" value="F:calcium ion binding"/>
    <property type="evidence" value="ECO:0007669"/>
    <property type="project" value="InterPro"/>
</dbReference>
<reference evidence="2 3" key="1">
    <citation type="journal article" date="2016" name="Nat. Commun.">
        <title>Thousands of microbial genomes shed light on interconnected biogeochemical processes in an aquifer system.</title>
        <authorList>
            <person name="Anantharaman K."/>
            <person name="Brown C.T."/>
            <person name="Hug L.A."/>
            <person name="Sharon I."/>
            <person name="Castelle C.J."/>
            <person name="Probst A.J."/>
            <person name="Thomas B.C."/>
            <person name="Singh A."/>
            <person name="Wilkins M.J."/>
            <person name="Karaoz U."/>
            <person name="Brodie E.L."/>
            <person name="Williams K.H."/>
            <person name="Hubbard S.S."/>
            <person name="Banfield J.F."/>
        </authorList>
    </citation>
    <scope>NUCLEOTIDE SEQUENCE [LARGE SCALE GENOMIC DNA]</scope>
</reference>
<organism evidence="2 3">
    <name type="scientific">Candidatus Glassbacteria bacterium GWA2_58_10</name>
    <dbReference type="NCBI Taxonomy" id="1817865"/>
    <lineage>
        <taxon>Bacteria</taxon>
        <taxon>Candidatus Glassiibacteriota</taxon>
    </lineage>
</organism>